<proteinExistence type="predicted"/>
<sequence>MSIRKVAKDYIVKALLGTSSVPRGLFELNQYFRHYGAINFDKHKEDNLIVAVSYDFRFGSIVTSGANEDELDEKIKDAILVAFGVPSSYRKEAGVVRVGEKQDAYALT</sequence>
<organism evidence="1 2">
    <name type="scientific">Candidatus Harrisonbacteria bacterium CG10_big_fil_rev_8_21_14_0_10_49_15</name>
    <dbReference type="NCBI Taxonomy" id="1974587"/>
    <lineage>
        <taxon>Bacteria</taxon>
        <taxon>Candidatus Harrisoniibacteriota</taxon>
    </lineage>
</organism>
<gene>
    <name evidence="1" type="ORF">COU11_01890</name>
</gene>
<reference evidence="2" key="1">
    <citation type="submission" date="2017-09" db="EMBL/GenBank/DDBJ databases">
        <title>Depth-based differentiation of microbial function through sediment-hosted aquifers and enrichment of novel symbionts in the deep terrestrial subsurface.</title>
        <authorList>
            <person name="Probst A.J."/>
            <person name="Ladd B."/>
            <person name="Jarett J.K."/>
            <person name="Geller-Mcgrath D.E."/>
            <person name="Sieber C.M.K."/>
            <person name="Emerson J.B."/>
            <person name="Anantharaman K."/>
            <person name="Thomas B.C."/>
            <person name="Malmstrom R."/>
            <person name="Stieglmeier M."/>
            <person name="Klingl A."/>
            <person name="Woyke T."/>
            <person name="Ryan C.M."/>
            <person name="Banfield J.F."/>
        </authorList>
    </citation>
    <scope>NUCLEOTIDE SEQUENCE [LARGE SCALE GENOMIC DNA]</scope>
</reference>
<dbReference type="Proteomes" id="UP000229526">
    <property type="component" value="Unassembled WGS sequence"/>
</dbReference>
<dbReference type="AlphaFoldDB" id="A0A2H0UL69"/>
<protein>
    <submittedName>
        <fullName evidence="1">Uncharacterized protein</fullName>
    </submittedName>
</protein>
<accession>A0A2H0UL69</accession>
<comment type="caution">
    <text evidence="1">The sequence shown here is derived from an EMBL/GenBank/DDBJ whole genome shotgun (WGS) entry which is preliminary data.</text>
</comment>
<evidence type="ECO:0000313" key="2">
    <source>
        <dbReference type="Proteomes" id="UP000229526"/>
    </source>
</evidence>
<dbReference type="EMBL" id="PFBD01000018">
    <property type="protein sequence ID" value="PIR87148.1"/>
    <property type="molecule type" value="Genomic_DNA"/>
</dbReference>
<name>A0A2H0UL69_9BACT</name>
<evidence type="ECO:0000313" key="1">
    <source>
        <dbReference type="EMBL" id="PIR87148.1"/>
    </source>
</evidence>